<dbReference type="AlphaFoldDB" id="A0A176VFS6"/>
<protein>
    <submittedName>
        <fullName evidence="2">Uncharacterized protein</fullName>
    </submittedName>
</protein>
<dbReference type="Proteomes" id="UP000077202">
    <property type="component" value="Unassembled WGS sequence"/>
</dbReference>
<reference evidence="2" key="1">
    <citation type="submission" date="2016-03" db="EMBL/GenBank/DDBJ databases">
        <title>Mechanisms controlling the formation of the plant cell surface in tip-growing cells are functionally conserved among land plants.</title>
        <authorList>
            <person name="Honkanen S."/>
            <person name="Jones V.A."/>
            <person name="Morieri G."/>
            <person name="Champion C."/>
            <person name="Hetherington A.J."/>
            <person name="Kelly S."/>
            <person name="Saint-Marcoux D."/>
            <person name="Proust H."/>
            <person name="Prescott H."/>
            <person name="Dolan L."/>
        </authorList>
    </citation>
    <scope>NUCLEOTIDE SEQUENCE [LARGE SCALE GENOMIC DNA]</scope>
    <source>
        <tissue evidence="2">Whole gametophyte</tissue>
    </source>
</reference>
<feature type="compositionally biased region" description="Polar residues" evidence="1">
    <location>
        <begin position="140"/>
        <end position="150"/>
    </location>
</feature>
<dbReference type="EMBL" id="LVLJ01003850">
    <property type="protein sequence ID" value="OAE19447.1"/>
    <property type="molecule type" value="Genomic_DNA"/>
</dbReference>
<name>A0A176VFS6_MARPO</name>
<sequence>MILGIVGTPYTFSESRTAQSYNNKFARWLLGSMHDLFDGSFIVLRTMRTFPVSESPAAPDLAGPETVLSTVPESDRADIVASPARGGENRCWAVGREQETNPDSRKCFQRHVGVPQTAWAPPHISPPVLLSDASRAEATANPQTPQNPGL</sequence>
<evidence type="ECO:0000313" key="2">
    <source>
        <dbReference type="EMBL" id="OAE19447.1"/>
    </source>
</evidence>
<accession>A0A176VFS6</accession>
<evidence type="ECO:0000313" key="3">
    <source>
        <dbReference type="Proteomes" id="UP000077202"/>
    </source>
</evidence>
<proteinExistence type="predicted"/>
<comment type="caution">
    <text evidence="2">The sequence shown here is derived from an EMBL/GenBank/DDBJ whole genome shotgun (WGS) entry which is preliminary data.</text>
</comment>
<feature type="region of interest" description="Disordered" evidence="1">
    <location>
        <begin position="116"/>
        <end position="150"/>
    </location>
</feature>
<evidence type="ECO:0000256" key="1">
    <source>
        <dbReference type="SAM" id="MobiDB-lite"/>
    </source>
</evidence>
<organism evidence="2 3">
    <name type="scientific">Marchantia polymorpha subsp. ruderalis</name>
    <dbReference type="NCBI Taxonomy" id="1480154"/>
    <lineage>
        <taxon>Eukaryota</taxon>
        <taxon>Viridiplantae</taxon>
        <taxon>Streptophyta</taxon>
        <taxon>Embryophyta</taxon>
        <taxon>Marchantiophyta</taxon>
        <taxon>Marchantiopsida</taxon>
        <taxon>Marchantiidae</taxon>
        <taxon>Marchantiales</taxon>
        <taxon>Marchantiaceae</taxon>
        <taxon>Marchantia</taxon>
    </lineage>
</organism>
<gene>
    <name evidence="2" type="ORF">AXG93_1040s1110</name>
</gene>
<keyword evidence="3" id="KW-1185">Reference proteome</keyword>